<dbReference type="Gene3D" id="1.20.120.1900">
    <property type="entry name" value="Gamma-tubulin complex, C-terminal domain"/>
    <property type="match status" value="1"/>
</dbReference>
<dbReference type="InterPro" id="IPR040457">
    <property type="entry name" value="GCP_C"/>
</dbReference>
<dbReference type="InterPro" id="IPR007259">
    <property type="entry name" value="GCP"/>
</dbReference>
<dbReference type="AlphaFoldDB" id="A0A834RA23"/>
<dbReference type="GO" id="GO:0000278">
    <property type="term" value="P:mitotic cell cycle"/>
    <property type="evidence" value="ECO:0007669"/>
    <property type="project" value="TreeGrafter"/>
</dbReference>
<evidence type="ECO:0000256" key="1">
    <source>
        <dbReference type="ARBA" id="ARBA00010337"/>
    </source>
</evidence>
<dbReference type="OrthoDB" id="6490518at2759"/>
<dbReference type="Proteomes" id="UP000070412">
    <property type="component" value="Unassembled WGS sequence"/>
</dbReference>
<dbReference type="GO" id="GO:0005874">
    <property type="term" value="C:microtubule"/>
    <property type="evidence" value="ECO:0007669"/>
    <property type="project" value="UniProtKB-KW"/>
</dbReference>
<keyword evidence="3 5" id="KW-0493">Microtubule</keyword>
<dbReference type="PANTHER" id="PTHR19302">
    <property type="entry name" value="GAMMA TUBULIN COMPLEX PROTEIN"/>
    <property type="match status" value="1"/>
</dbReference>
<reference evidence="9" key="3">
    <citation type="submission" date="2022-06" db="UniProtKB">
        <authorList>
            <consortium name="EnsemblMetazoa"/>
        </authorList>
    </citation>
    <scope>IDENTIFICATION</scope>
</reference>
<evidence type="ECO:0000313" key="9">
    <source>
        <dbReference type="EnsemblMetazoa" id="KAF7492910.1"/>
    </source>
</evidence>
<dbReference type="GO" id="GO:0051225">
    <property type="term" value="P:spindle assembly"/>
    <property type="evidence" value="ECO:0007669"/>
    <property type="project" value="TreeGrafter"/>
</dbReference>
<comment type="similarity">
    <text evidence="1 5">Belongs to the TUBGCP family.</text>
</comment>
<feature type="coiled-coil region" evidence="6">
    <location>
        <begin position="476"/>
        <end position="510"/>
    </location>
</feature>
<keyword evidence="10" id="KW-1185">Reference proteome</keyword>
<dbReference type="GO" id="GO:0051011">
    <property type="term" value="F:microtubule minus-end binding"/>
    <property type="evidence" value="ECO:0007669"/>
    <property type="project" value="TreeGrafter"/>
</dbReference>
<evidence type="ECO:0000256" key="3">
    <source>
        <dbReference type="ARBA" id="ARBA00022701"/>
    </source>
</evidence>
<evidence type="ECO:0000256" key="5">
    <source>
        <dbReference type="RuleBase" id="RU363050"/>
    </source>
</evidence>
<organism evidence="8">
    <name type="scientific">Sarcoptes scabiei</name>
    <name type="common">Itch mite</name>
    <name type="synonym">Acarus scabiei</name>
    <dbReference type="NCBI Taxonomy" id="52283"/>
    <lineage>
        <taxon>Eukaryota</taxon>
        <taxon>Metazoa</taxon>
        <taxon>Ecdysozoa</taxon>
        <taxon>Arthropoda</taxon>
        <taxon>Chelicerata</taxon>
        <taxon>Arachnida</taxon>
        <taxon>Acari</taxon>
        <taxon>Acariformes</taxon>
        <taxon>Sarcoptiformes</taxon>
        <taxon>Astigmata</taxon>
        <taxon>Psoroptidia</taxon>
        <taxon>Sarcoptoidea</taxon>
        <taxon>Sarcoptidae</taxon>
        <taxon>Sarcoptinae</taxon>
        <taxon>Sarcoptes</taxon>
    </lineage>
</organism>
<keyword evidence="6" id="KW-0175">Coiled coil</keyword>
<reference evidence="10" key="1">
    <citation type="journal article" date="2020" name="PLoS Negl. Trop. Dis.">
        <title>High-quality nuclear genome for Sarcoptes scabiei-A critical resource for a neglected parasite.</title>
        <authorList>
            <person name="Korhonen P.K."/>
            <person name="Gasser R.B."/>
            <person name="Ma G."/>
            <person name="Wang T."/>
            <person name="Stroehlein A.J."/>
            <person name="Young N.D."/>
            <person name="Ang C.S."/>
            <person name="Fernando D.D."/>
            <person name="Lu H.C."/>
            <person name="Taylor S."/>
            <person name="Reynolds S.L."/>
            <person name="Mofiz E."/>
            <person name="Najaraj S.H."/>
            <person name="Gowda H."/>
            <person name="Madugundu A."/>
            <person name="Renuse S."/>
            <person name="Holt D."/>
            <person name="Pandey A."/>
            <person name="Papenfuss A.T."/>
            <person name="Fischer K."/>
        </authorList>
    </citation>
    <scope>NUCLEOTIDE SEQUENCE [LARGE SCALE GENOMIC DNA]</scope>
</reference>
<comment type="subcellular location">
    <subcellularLocation>
        <location evidence="5">Cytoplasm</location>
        <location evidence="5">Cytoskeleton</location>
        <location evidence="5">Microtubule organizing center</location>
    </subcellularLocation>
</comment>
<keyword evidence="2 5" id="KW-0963">Cytoplasm</keyword>
<protein>
    <recommendedName>
        <fullName evidence="5">Gamma-tubulin complex component</fullName>
    </recommendedName>
</protein>
<keyword evidence="4 5" id="KW-0206">Cytoskeleton</keyword>
<dbReference type="GO" id="GO:0031122">
    <property type="term" value="P:cytoplasmic microtubule organization"/>
    <property type="evidence" value="ECO:0007669"/>
    <property type="project" value="TreeGrafter"/>
</dbReference>
<proteinExistence type="inferred from homology"/>
<dbReference type="GO" id="GO:0043015">
    <property type="term" value="F:gamma-tubulin binding"/>
    <property type="evidence" value="ECO:0007669"/>
    <property type="project" value="InterPro"/>
</dbReference>
<name>A0A834RA23_SARSC</name>
<evidence type="ECO:0000256" key="6">
    <source>
        <dbReference type="SAM" id="Coils"/>
    </source>
</evidence>
<evidence type="ECO:0000256" key="4">
    <source>
        <dbReference type="ARBA" id="ARBA00023212"/>
    </source>
</evidence>
<reference evidence="8" key="2">
    <citation type="submission" date="2020-01" db="EMBL/GenBank/DDBJ databases">
        <authorList>
            <person name="Korhonen P.K.K."/>
            <person name="Guangxu M.G."/>
            <person name="Wang T.W."/>
            <person name="Stroehlein A.J.S."/>
            <person name="Young N.D."/>
            <person name="Ang C.-S.A."/>
            <person name="Fernando D.W.F."/>
            <person name="Lu H.L."/>
            <person name="Taylor S.T."/>
            <person name="Ehtesham M.E.M."/>
            <person name="Najaraj S.H.N."/>
            <person name="Harsha G.H.G."/>
            <person name="Madugundu A.M."/>
            <person name="Renuse S.R."/>
            <person name="Holt D.H."/>
            <person name="Pandey A.P."/>
            <person name="Papenfuss A.P."/>
            <person name="Gasser R.B.G."/>
            <person name="Fischer K.F."/>
        </authorList>
    </citation>
    <scope>NUCLEOTIDE SEQUENCE</scope>
    <source>
        <strain evidence="8">SSS_KF_BRIS2020</strain>
    </source>
</reference>
<dbReference type="EMBL" id="WVUK01000056">
    <property type="protein sequence ID" value="KAF7492910.1"/>
    <property type="molecule type" value="Genomic_DNA"/>
</dbReference>
<dbReference type="GO" id="GO:0051321">
    <property type="term" value="P:meiotic cell cycle"/>
    <property type="evidence" value="ECO:0007669"/>
    <property type="project" value="TreeGrafter"/>
</dbReference>
<dbReference type="GO" id="GO:0007020">
    <property type="term" value="P:microtubule nucleation"/>
    <property type="evidence" value="ECO:0007669"/>
    <property type="project" value="InterPro"/>
</dbReference>
<evidence type="ECO:0000256" key="2">
    <source>
        <dbReference type="ARBA" id="ARBA00022490"/>
    </source>
</evidence>
<feature type="domain" description="Gamma tubulin complex component C-terminal" evidence="7">
    <location>
        <begin position="342"/>
        <end position="485"/>
    </location>
</feature>
<gene>
    <name evidence="8" type="ORF">SSS_5915</name>
</gene>
<evidence type="ECO:0000313" key="10">
    <source>
        <dbReference type="Proteomes" id="UP000070412"/>
    </source>
</evidence>
<dbReference type="InterPro" id="IPR042241">
    <property type="entry name" value="GCP_C_sf"/>
</dbReference>
<dbReference type="GO" id="GO:0000930">
    <property type="term" value="C:gamma-tubulin complex"/>
    <property type="evidence" value="ECO:0007669"/>
    <property type="project" value="TreeGrafter"/>
</dbReference>
<dbReference type="GO" id="GO:0000922">
    <property type="term" value="C:spindle pole"/>
    <property type="evidence" value="ECO:0007669"/>
    <property type="project" value="InterPro"/>
</dbReference>
<sequence length="526" mass="62642">MISFDNIPFKSFEILLHLSGSISDDENGDDGSSESLRIDFGPLPIDEDIINVIVSYRKLKRLLSNYSIVPDEFLYTVYKKLDNVLNQTYRIDLANLEHSLEIQGFCNFNVLNKYSVLFADLLQILQQNNESCQTLFLLLKTLNVKYEIKLTMEHDPLFQKMFLWMTRGQLSTEQGRSFFILNNVSDQTTILDLAKIPIVIEPFNAIKIYNIGEMVRKISSCDIKLDFFDSKLYWHYHRQREQIYEISTNFDSFLNRISSTLFTYIMQNTSIKKDFLEFIKNLEAFYLHGNELFWTNFYEIVKSSATIDKRIAFIRALYATFDDQKVDLYIHLISFKDRPEKKSSDSFKIHFKQTDLMKIFVTDKILKNYQFIFRLLQKIKSRLWNLYEMWKHKQIFNSNYKQWFLLYSLIRVNRSLYTYMKLSISTRMNEFYENLERINSVDEIKISHNATLLKISDDLFIKNTFNSNLIHRILEISKQITGIEKNEKELKEIEENYEQLIDIFREMIKMNKTGNASLYNEFLLGI</sequence>
<dbReference type="Pfam" id="PF04130">
    <property type="entry name" value="GCP_C_terminal"/>
    <property type="match status" value="1"/>
</dbReference>
<evidence type="ECO:0000259" key="7">
    <source>
        <dbReference type="Pfam" id="PF04130"/>
    </source>
</evidence>
<dbReference type="EnsemblMetazoa" id="SSS_5915s_mrna">
    <property type="protein sequence ID" value="KAF7492910.1"/>
    <property type="gene ID" value="SSS_5915"/>
</dbReference>
<evidence type="ECO:0000313" key="8">
    <source>
        <dbReference type="EMBL" id="KAF7492910.1"/>
    </source>
</evidence>
<accession>A0A834RA23</accession>